<dbReference type="PROSITE" id="PS50294">
    <property type="entry name" value="WD_REPEATS_REGION"/>
    <property type="match status" value="2"/>
</dbReference>
<evidence type="ECO:0000256" key="2">
    <source>
        <dbReference type="ARBA" id="ARBA00022737"/>
    </source>
</evidence>
<gene>
    <name evidence="6" type="ORF">Din_043937</name>
</gene>
<dbReference type="SMART" id="SM00668">
    <property type="entry name" value="CTLH"/>
    <property type="match status" value="1"/>
</dbReference>
<evidence type="ECO:0000256" key="4">
    <source>
        <dbReference type="SAM" id="MobiDB-lite"/>
    </source>
</evidence>
<dbReference type="SUPFAM" id="SSF50969">
    <property type="entry name" value="YVTN repeat-like/Quinoprotein amine dehydrogenase"/>
    <property type="match status" value="2"/>
</dbReference>
<reference evidence="6" key="1">
    <citation type="submission" date="2019-08" db="EMBL/GenBank/DDBJ databases">
        <title>Reference gene set and small RNA set construction with multiple tissues from Davidia involucrata Baill.</title>
        <authorList>
            <person name="Yang H."/>
            <person name="Zhou C."/>
            <person name="Li G."/>
            <person name="Wang J."/>
            <person name="Gao P."/>
            <person name="Wang M."/>
            <person name="Wang R."/>
            <person name="Zhao Y."/>
        </authorList>
    </citation>
    <scope>NUCLEOTIDE SEQUENCE</scope>
    <source>
        <tissue evidence="6">Mixed with DoveR01_LX</tissue>
    </source>
</reference>
<dbReference type="SUPFAM" id="SSF50998">
    <property type="entry name" value="Quinoprotein alcohol dehydrogenase-like"/>
    <property type="match status" value="1"/>
</dbReference>
<evidence type="ECO:0000256" key="1">
    <source>
        <dbReference type="ARBA" id="ARBA00022574"/>
    </source>
</evidence>
<accession>A0A5B7C2M3</accession>
<dbReference type="InterPro" id="IPR027728">
    <property type="entry name" value="Topless_fam"/>
</dbReference>
<organism evidence="6">
    <name type="scientific">Davidia involucrata</name>
    <name type="common">Dove tree</name>
    <dbReference type="NCBI Taxonomy" id="16924"/>
    <lineage>
        <taxon>Eukaryota</taxon>
        <taxon>Viridiplantae</taxon>
        <taxon>Streptophyta</taxon>
        <taxon>Embryophyta</taxon>
        <taxon>Tracheophyta</taxon>
        <taxon>Spermatophyta</taxon>
        <taxon>Magnoliopsida</taxon>
        <taxon>eudicotyledons</taxon>
        <taxon>Gunneridae</taxon>
        <taxon>Pentapetalae</taxon>
        <taxon>asterids</taxon>
        <taxon>Cornales</taxon>
        <taxon>Nyssaceae</taxon>
        <taxon>Davidia</taxon>
    </lineage>
</organism>
<dbReference type="Pfam" id="PF21359">
    <property type="entry name" value="zf_topless"/>
    <property type="match status" value="1"/>
</dbReference>
<dbReference type="InterPro" id="IPR011047">
    <property type="entry name" value="Quinoprotein_ADH-like_sf"/>
</dbReference>
<dbReference type="AlphaFoldDB" id="A0A5B7C2M3"/>
<proteinExistence type="predicted"/>
<dbReference type="Gene3D" id="2.130.10.10">
    <property type="entry name" value="YVTN repeat-like/Quinoprotein amine dehydrogenase"/>
    <property type="match status" value="3"/>
</dbReference>
<evidence type="ECO:0000256" key="3">
    <source>
        <dbReference type="PROSITE-ProRule" id="PRU00221"/>
    </source>
</evidence>
<dbReference type="InterPro" id="IPR019775">
    <property type="entry name" value="WD40_repeat_CS"/>
</dbReference>
<dbReference type="EMBL" id="GHES01043937">
    <property type="protein sequence ID" value="MPA74496.1"/>
    <property type="molecule type" value="Transcribed_RNA"/>
</dbReference>
<keyword evidence="2" id="KW-0677">Repeat</keyword>
<dbReference type="SMART" id="SM00320">
    <property type="entry name" value="WD40"/>
    <property type="match status" value="10"/>
</dbReference>
<evidence type="ECO:0000259" key="5">
    <source>
        <dbReference type="PROSITE" id="PS50897"/>
    </source>
</evidence>
<dbReference type="PROSITE" id="PS50897">
    <property type="entry name" value="CTLH"/>
    <property type="match status" value="1"/>
</dbReference>
<dbReference type="PROSITE" id="PS50082">
    <property type="entry name" value="WD_REPEATS_2"/>
    <property type="match status" value="3"/>
</dbReference>
<dbReference type="Pfam" id="PF21889">
    <property type="entry name" value="TPR1-like_2nd"/>
    <property type="match status" value="1"/>
</dbReference>
<dbReference type="PANTHER" id="PTHR44083">
    <property type="entry name" value="TOPLESS-RELATED PROTEIN 1-RELATED"/>
    <property type="match status" value="1"/>
</dbReference>
<dbReference type="InterPro" id="IPR015943">
    <property type="entry name" value="WD40/YVTN_repeat-like_dom_sf"/>
</dbReference>
<feature type="repeat" description="WD" evidence="3">
    <location>
        <begin position="874"/>
        <end position="906"/>
    </location>
</feature>
<evidence type="ECO:0000313" key="6">
    <source>
        <dbReference type="EMBL" id="MPA74496.1"/>
    </source>
</evidence>
<dbReference type="Pfam" id="PF00400">
    <property type="entry name" value="WD40"/>
    <property type="match status" value="3"/>
</dbReference>
<dbReference type="PROSITE" id="PS50896">
    <property type="entry name" value="LISH"/>
    <property type="match status" value="1"/>
</dbReference>
<dbReference type="GO" id="GO:0006355">
    <property type="term" value="P:regulation of DNA-templated transcription"/>
    <property type="evidence" value="ECO:0007669"/>
    <property type="project" value="InterPro"/>
</dbReference>
<dbReference type="PROSITE" id="PS00678">
    <property type="entry name" value="WD_REPEATS_1"/>
    <property type="match status" value="1"/>
</dbReference>
<dbReference type="InterPro" id="IPR054532">
    <property type="entry name" value="TPL_SMU1_LisH-like"/>
</dbReference>
<dbReference type="InterPro" id="IPR054080">
    <property type="entry name" value="TPR1-like_2nd"/>
</dbReference>
<protein>
    <recommendedName>
        <fullName evidence="5">CTLH domain-containing protein</fullName>
    </recommendedName>
</protein>
<dbReference type="InterPro" id="IPR001680">
    <property type="entry name" value="WD40_rpt"/>
</dbReference>
<dbReference type="Pfam" id="PF17814">
    <property type="entry name" value="LisH_TPL"/>
    <property type="match status" value="1"/>
</dbReference>
<sequence length="1087" mass="121504">MSLSKDLLFLILQFCDEEDLKKTAHMLEHETGLFFNVNYFEDQVLSGNWDEAERYLSGFTKLEDNKYSMKIYFEIRKQKFLEALDECDRARALDILLKDLNVFASSNEDLYKEMIQLLTLDDFRKHDSLSSYGDTRSARKCMMNELKNIIEANPSFHGKLKFPHINKSRLRRLINQGLNWQHIHCTYPQQNPDIETLFTDHQCPLPDHPYGQSIENNLLSSKATSKSISPLSGNTTSDPSTISQSIISDEAVNLGAPTNQDATSERDEDSDNTSKTGSTGILDEVVSPITYAGQSNSTEFNIPDDLPKTVGRILNEDSSPTSMDFHPVQQTFLLVGTNVGDVGLWEVISGEKLFSSKFSVWKIKAISNTFLVALLKDTHVSVNRILWSPDGLLFGVAYSKHIVQLYSYHGGSNIRKQLEIDAHVGGVNDLSFSKPNEQLLVITCGDDKFIQVWDVTTGTKQYKFEGHEGPVYSLCAHVKENIDFLFSTSTNGEIKAWLYDNMGSRVAYDAPGRCCTRMAYSADGKRLFSCGTTKDGESYFIEWDESEGYVKRTYQGLQNCSSDVVQFDTSKNRFLAAGDDHLIKIWDIDHSGLLTIIDADGDLPASPYVRFNKKGEFLAVFADHNRIKILANDNGLHLLQTSEYYSNNAHGVLSEALRKLVINPIPTAADAGVADGGVPLDGDRGNLVDLNPELPAENDDILEVKNFSEINKPSQCQSLRLPSEVKTNKISRLIYTNAGNAILALTSNGIHLLWKWSKDETNLSGKVTTKVPPQLWQPRSGLLMTNDFTGINFEEVLSCLTLSRNDSYVVSASGGRISVFNMMTFKTMTTFMPPPPAATCISLYPQDNNIIAVGMDDSTILIYNIRVDKVISMLKGHSKRITGLAFSSVLDVLVSSGVDSQVVVWDTIGWKKKKSILMWVPLERFQLAPSNTHVQFHQDQRHFLAVHETHIAIYETTKLERLKQWVIGPFCARISHATFSCDSQLIYASFLDGTVLIFSASDLLLQCEINPTAYLPSDISSTEYALVIAAHPQKPNQFALGLRDGGVVIFEPLESEGKWGMVPPVDDGSMNRMPMVFPFGFLKEMLD</sequence>
<feature type="repeat" description="WD" evidence="3">
    <location>
        <begin position="565"/>
        <end position="596"/>
    </location>
</feature>
<keyword evidence="1 3" id="KW-0853">WD repeat</keyword>
<dbReference type="InterPro" id="IPR006594">
    <property type="entry name" value="LisH"/>
</dbReference>
<dbReference type="InterPro" id="IPR006595">
    <property type="entry name" value="CTLH_C"/>
</dbReference>
<dbReference type="InterPro" id="IPR011044">
    <property type="entry name" value="Quino_amine_DH_bsu"/>
</dbReference>
<feature type="repeat" description="WD" evidence="3">
    <location>
        <begin position="420"/>
        <end position="463"/>
    </location>
</feature>
<dbReference type="InterPro" id="IPR048419">
    <property type="entry name" value="Topless_Znf"/>
</dbReference>
<name>A0A5B7C2M3_DAVIN</name>
<feature type="domain" description="CTLH" evidence="5">
    <location>
        <begin position="34"/>
        <end position="91"/>
    </location>
</feature>
<dbReference type="PANTHER" id="PTHR44083:SF22">
    <property type="entry name" value="PROTEIN TPR3-LIKE"/>
    <property type="match status" value="1"/>
</dbReference>
<dbReference type="SMART" id="SM00667">
    <property type="entry name" value="LisH"/>
    <property type="match status" value="1"/>
</dbReference>
<feature type="region of interest" description="Disordered" evidence="4">
    <location>
        <begin position="248"/>
        <end position="280"/>
    </location>
</feature>